<dbReference type="Pfam" id="PF00667">
    <property type="entry name" value="FAD_binding_1"/>
    <property type="match status" value="1"/>
</dbReference>
<dbReference type="OMA" id="CAPVNRD"/>
<dbReference type="Gene3D" id="3.40.50.360">
    <property type="match status" value="1"/>
</dbReference>
<evidence type="ECO:0000256" key="3">
    <source>
        <dbReference type="ARBA" id="ARBA00022630"/>
    </source>
</evidence>
<evidence type="ECO:0000259" key="10">
    <source>
        <dbReference type="PROSITE" id="PS50902"/>
    </source>
</evidence>
<dbReference type="AlphaFoldDB" id="X6NHJ2"/>
<organism evidence="12 13">
    <name type="scientific">Reticulomyxa filosa</name>
    <dbReference type="NCBI Taxonomy" id="46433"/>
    <lineage>
        <taxon>Eukaryota</taxon>
        <taxon>Sar</taxon>
        <taxon>Rhizaria</taxon>
        <taxon>Retaria</taxon>
        <taxon>Foraminifera</taxon>
        <taxon>Monothalamids</taxon>
        <taxon>Reticulomyxidae</taxon>
        <taxon>Reticulomyxa</taxon>
    </lineage>
</organism>
<dbReference type="GO" id="GO:0010181">
    <property type="term" value="F:FMN binding"/>
    <property type="evidence" value="ECO:0007669"/>
    <property type="project" value="InterPro"/>
</dbReference>
<keyword evidence="13" id="KW-1185">Reference proteome</keyword>
<evidence type="ECO:0000256" key="8">
    <source>
        <dbReference type="ARBA" id="ARBA00023797"/>
    </source>
</evidence>
<gene>
    <name evidence="12" type="ORF">RFI_11344</name>
</gene>
<dbReference type="SUPFAM" id="SSF63380">
    <property type="entry name" value="Riboflavin synthase domain-like"/>
    <property type="match status" value="1"/>
</dbReference>
<evidence type="ECO:0000256" key="6">
    <source>
        <dbReference type="ARBA" id="ARBA00022857"/>
    </source>
</evidence>
<feature type="region of interest" description="Disordered" evidence="9">
    <location>
        <begin position="247"/>
        <end position="270"/>
    </location>
</feature>
<dbReference type="SUPFAM" id="SSF52218">
    <property type="entry name" value="Flavoproteins"/>
    <property type="match status" value="1"/>
</dbReference>
<dbReference type="InterPro" id="IPR003097">
    <property type="entry name" value="CysJ-like_FAD-binding"/>
</dbReference>
<dbReference type="GO" id="GO:0050660">
    <property type="term" value="F:flavin adenine dinucleotide binding"/>
    <property type="evidence" value="ECO:0007669"/>
    <property type="project" value="TreeGrafter"/>
</dbReference>
<feature type="domain" description="Flavodoxin-like" evidence="10">
    <location>
        <begin position="61"/>
        <end position="207"/>
    </location>
</feature>
<keyword evidence="7" id="KW-0560">Oxidoreductase</keyword>
<dbReference type="PANTHER" id="PTHR19384:SF17">
    <property type="entry name" value="NADPH--CYTOCHROME P450 REDUCTASE"/>
    <property type="match status" value="1"/>
</dbReference>
<protein>
    <recommendedName>
        <fullName evidence="8">NADPH--hemoprotein reductase</fullName>
        <ecNumber evidence="8">1.6.2.4</ecNumber>
    </recommendedName>
</protein>
<keyword evidence="6" id="KW-0521">NADP</keyword>
<dbReference type="InterPro" id="IPR001709">
    <property type="entry name" value="Flavoprot_Pyr_Nucl_cyt_Rdtase"/>
</dbReference>
<dbReference type="InterPro" id="IPR023173">
    <property type="entry name" value="NADPH_Cyt_P450_Rdtase_alpha"/>
</dbReference>
<dbReference type="GO" id="GO:0005829">
    <property type="term" value="C:cytosol"/>
    <property type="evidence" value="ECO:0007669"/>
    <property type="project" value="TreeGrafter"/>
</dbReference>
<proteinExistence type="predicted"/>
<feature type="region of interest" description="Disordered" evidence="9">
    <location>
        <begin position="31"/>
        <end position="53"/>
    </location>
</feature>
<dbReference type="Gene3D" id="1.20.990.10">
    <property type="entry name" value="NADPH-cytochrome p450 Reductase, Chain A, domain 3"/>
    <property type="match status" value="1"/>
</dbReference>
<dbReference type="PRINTS" id="PR00371">
    <property type="entry name" value="FPNCR"/>
</dbReference>
<evidence type="ECO:0000313" key="12">
    <source>
        <dbReference type="EMBL" id="ETO25790.1"/>
    </source>
</evidence>
<evidence type="ECO:0000259" key="11">
    <source>
        <dbReference type="PROSITE" id="PS51384"/>
    </source>
</evidence>
<dbReference type="InterPro" id="IPR017938">
    <property type="entry name" value="Riboflavin_synthase-like_b-brl"/>
</dbReference>
<dbReference type="SUPFAM" id="SSF52343">
    <property type="entry name" value="Ferredoxin reductase-like, C-terminal NADP-linked domain"/>
    <property type="match status" value="1"/>
</dbReference>
<sequence>MFALALAVILILVSTYLFHKYMYVTVNKSAESSKSNEDKEDNGKSTEEEKKNPEENNKLIMKIFFGSQSGNAESIARDMGKEAKKYGFEMEVVDLEEYDPTLLRNEHLAIFVVSTYGEGEPTDNSKRFYQWLSDESHEEKKKKELSEIDFAVFGLGNSQYEFFNEMGKQFDQKLHNLGGRRLVSLGTADEDKEPIEDSFNAWKAILWPILTMKYLGVSIDEWSKTQQSCTLTSTLQITNVNMVSSTAKGSKQTKAKKPLNRQQKTKKTSYETATATTTDLLFGKIALEIKNPLSEIELKEIILQQNNTYTDHAKETLDIRIAPDIFCVSRRYHWMDHVAKAVITEIYETRPSTLDGSTLHVEFDIRQVKCNNGLPLCYTTADNLGIVTRNDHKAVAQLCKRLGVDPSQVIRIQSKTQEPLKMCIPTIVSIRNLFLWFLDISAPPKTQALQALSQLALDPDEKLQLQQMANSGIQNNKEKYWNFVTLLEAYPSVDIDVALVIDLLHPLQPRFYTISSSNKVDPDRVAITAKMEMFKLEKGDLEFVGVTSNYLRQSKRTNIMQVFVQPSSFRLPAPCVPVIMVATGAGLAPFRGFLQEGNHLVKSGLYSIEQGTFGHWWLFFGCRHPDSDYIYKDFLTSSLHSNGGCLKELKVAFSRYQDNRVYVQNLIAQNTEALFDLLIHKNAQVFVCGQPSMGKSVRSAFQSIIDSHYLQVDINTWLKSGKYVQELW</sequence>
<evidence type="ECO:0000256" key="5">
    <source>
        <dbReference type="ARBA" id="ARBA00022827"/>
    </source>
</evidence>
<evidence type="ECO:0000256" key="1">
    <source>
        <dbReference type="ARBA" id="ARBA00001917"/>
    </source>
</evidence>
<dbReference type="Gene3D" id="3.40.50.80">
    <property type="entry name" value="Nucleotide-binding domain of ferredoxin-NADP reductase (FNR) module"/>
    <property type="match status" value="1"/>
</dbReference>
<dbReference type="Pfam" id="PF00258">
    <property type="entry name" value="Flavodoxin_1"/>
    <property type="match status" value="1"/>
</dbReference>
<dbReference type="Pfam" id="PF00175">
    <property type="entry name" value="NAD_binding_1"/>
    <property type="match status" value="1"/>
</dbReference>
<evidence type="ECO:0000256" key="4">
    <source>
        <dbReference type="ARBA" id="ARBA00022643"/>
    </source>
</evidence>
<dbReference type="InterPro" id="IPR001433">
    <property type="entry name" value="OxRdtase_FAD/NAD-bd"/>
</dbReference>
<dbReference type="InterPro" id="IPR029039">
    <property type="entry name" value="Flavoprotein-like_sf"/>
</dbReference>
<dbReference type="PRINTS" id="PR00369">
    <property type="entry name" value="FLAVODOXIN"/>
</dbReference>
<comment type="cofactor">
    <cofactor evidence="1">
        <name>FMN</name>
        <dbReference type="ChEBI" id="CHEBI:58210"/>
    </cofactor>
</comment>
<keyword evidence="5" id="KW-0274">FAD</keyword>
<dbReference type="GO" id="GO:0003958">
    <property type="term" value="F:NADPH-hemoprotein reductase activity"/>
    <property type="evidence" value="ECO:0007669"/>
    <property type="project" value="UniProtKB-EC"/>
</dbReference>
<evidence type="ECO:0000313" key="13">
    <source>
        <dbReference type="Proteomes" id="UP000023152"/>
    </source>
</evidence>
<dbReference type="EMBL" id="ASPP01008282">
    <property type="protein sequence ID" value="ETO25790.1"/>
    <property type="molecule type" value="Genomic_DNA"/>
</dbReference>
<dbReference type="OrthoDB" id="1856718at2759"/>
<keyword evidence="4" id="KW-0288">FMN</keyword>
<feature type="domain" description="FAD-binding FR-type" evidence="11">
    <location>
        <begin position="336"/>
        <end position="572"/>
    </location>
</feature>
<evidence type="ECO:0000256" key="9">
    <source>
        <dbReference type="SAM" id="MobiDB-lite"/>
    </source>
</evidence>
<dbReference type="PANTHER" id="PTHR19384">
    <property type="entry name" value="NITRIC OXIDE SYNTHASE-RELATED"/>
    <property type="match status" value="1"/>
</dbReference>
<dbReference type="InterPro" id="IPR008254">
    <property type="entry name" value="Flavodoxin/NO_synth"/>
</dbReference>
<dbReference type="Proteomes" id="UP000023152">
    <property type="component" value="Unassembled WGS sequence"/>
</dbReference>
<comment type="cofactor">
    <cofactor evidence="2">
        <name>FAD</name>
        <dbReference type="ChEBI" id="CHEBI:57692"/>
    </cofactor>
</comment>
<dbReference type="PROSITE" id="PS51384">
    <property type="entry name" value="FAD_FR"/>
    <property type="match status" value="1"/>
</dbReference>
<comment type="caution">
    <text evidence="12">The sequence shown here is derived from an EMBL/GenBank/DDBJ whole genome shotgun (WGS) entry which is preliminary data.</text>
</comment>
<evidence type="ECO:0000256" key="7">
    <source>
        <dbReference type="ARBA" id="ARBA00023002"/>
    </source>
</evidence>
<dbReference type="EC" id="1.6.2.4" evidence="8"/>
<accession>X6NHJ2</accession>
<feature type="compositionally biased region" description="Basic residues" evidence="9">
    <location>
        <begin position="251"/>
        <end position="267"/>
    </location>
</feature>
<dbReference type="PROSITE" id="PS50902">
    <property type="entry name" value="FLAVODOXIN_LIKE"/>
    <property type="match status" value="1"/>
</dbReference>
<dbReference type="InterPro" id="IPR039261">
    <property type="entry name" value="FNR_nucleotide-bd"/>
</dbReference>
<dbReference type="InterPro" id="IPR001094">
    <property type="entry name" value="Flavdoxin-like"/>
</dbReference>
<feature type="compositionally biased region" description="Basic and acidic residues" evidence="9">
    <location>
        <begin position="34"/>
        <end position="53"/>
    </location>
</feature>
<keyword evidence="3" id="KW-0285">Flavoprotein</keyword>
<dbReference type="Gene3D" id="2.40.30.10">
    <property type="entry name" value="Translation factors"/>
    <property type="match status" value="1"/>
</dbReference>
<dbReference type="InterPro" id="IPR017927">
    <property type="entry name" value="FAD-bd_FR_type"/>
</dbReference>
<evidence type="ECO:0000256" key="2">
    <source>
        <dbReference type="ARBA" id="ARBA00001974"/>
    </source>
</evidence>
<name>X6NHJ2_RETFI</name>
<reference evidence="12 13" key="1">
    <citation type="journal article" date="2013" name="Curr. Biol.">
        <title>The Genome of the Foraminiferan Reticulomyxa filosa.</title>
        <authorList>
            <person name="Glockner G."/>
            <person name="Hulsmann N."/>
            <person name="Schleicher M."/>
            <person name="Noegel A.A."/>
            <person name="Eichinger L."/>
            <person name="Gallinger C."/>
            <person name="Pawlowski J."/>
            <person name="Sierra R."/>
            <person name="Euteneuer U."/>
            <person name="Pillet L."/>
            <person name="Moustafa A."/>
            <person name="Platzer M."/>
            <person name="Groth M."/>
            <person name="Szafranski K."/>
            <person name="Schliwa M."/>
        </authorList>
    </citation>
    <scope>NUCLEOTIDE SEQUENCE [LARGE SCALE GENOMIC DNA]</scope>
</reference>